<dbReference type="AlphaFoldDB" id="A0A0V1KXI0"/>
<sequence>SEVVVTLGTHSSSSGFTSGVNTSGSFGSSLRYVNGRALILASMSQRIVLSPSSSTKALCSTLWREFFMDRISLSQYPPIHGALSVMNFHCILWADSSFSRQSAIFLFDSSCNSWSNCLKDRKLSDWRIRGLPRRAINRRIASITLTTVMSDTTSRCTARVVMQLFFTVFPLRVSRGPAKSRPVFSNGRVG</sequence>
<dbReference type="OrthoDB" id="5925123at2759"/>
<name>A0A0V1KXI0_9BILA</name>
<dbReference type="EMBL" id="JYDW01000224">
    <property type="protein sequence ID" value="KRZ51502.1"/>
    <property type="molecule type" value="Genomic_DNA"/>
</dbReference>
<comment type="caution">
    <text evidence="1">The sequence shown here is derived from an EMBL/GenBank/DDBJ whole genome shotgun (WGS) entry which is preliminary data.</text>
</comment>
<organism evidence="1 2">
    <name type="scientific">Trichinella nativa</name>
    <dbReference type="NCBI Taxonomy" id="6335"/>
    <lineage>
        <taxon>Eukaryota</taxon>
        <taxon>Metazoa</taxon>
        <taxon>Ecdysozoa</taxon>
        <taxon>Nematoda</taxon>
        <taxon>Enoplea</taxon>
        <taxon>Dorylaimia</taxon>
        <taxon>Trichinellida</taxon>
        <taxon>Trichinellidae</taxon>
        <taxon>Trichinella</taxon>
    </lineage>
</organism>
<evidence type="ECO:0000313" key="2">
    <source>
        <dbReference type="Proteomes" id="UP000054721"/>
    </source>
</evidence>
<accession>A0A0V1KXI0</accession>
<feature type="non-terminal residue" evidence="1">
    <location>
        <position position="1"/>
    </location>
</feature>
<dbReference type="Proteomes" id="UP000054721">
    <property type="component" value="Unassembled WGS sequence"/>
</dbReference>
<reference evidence="1 2" key="1">
    <citation type="submission" date="2015-05" db="EMBL/GenBank/DDBJ databases">
        <title>Evolution of Trichinella species and genotypes.</title>
        <authorList>
            <person name="Korhonen P.K."/>
            <person name="Edoardo P."/>
            <person name="Giuseppe L.R."/>
            <person name="Gasser R.B."/>
        </authorList>
    </citation>
    <scope>NUCLEOTIDE SEQUENCE [LARGE SCALE GENOMIC DNA]</scope>
    <source>
        <strain evidence="1">ISS10</strain>
    </source>
</reference>
<evidence type="ECO:0000313" key="1">
    <source>
        <dbReference type="EMBL" id="KRZ51502.1"/>
    </source>
</evidence>
<gene>
    <name evidence="1" type="ORF">T02_7199</name>
</gene>
<keyword evidence="2" id="KW-1185">Reference proteome</keyword>
<feature type="non-terminal residue" evidence="1">
    <location>
        <position position="190"/>
    </location>
</feature>
<protein>
    <submittedName>
        <fullName evidence="1">Uncharacterized protein</fullName>
    </submittedName>
</protein>
<proteinExistence type="predicted"/>